<dbReference type="Pfam" id="PF25967">
    <property type="entry name" value="RND-MFP_C"/>
    <property type="match status" value="1"/>
</dbReference>
<sequence length="385" mass="40784">MFFVKTRRDVSFLIKGLAVAAALGALTACSEEKAAEAPEAVRPVKVTEIAAADQGRKLEYSGSVRARTEMNLGFRVSGKITERLVDIGERVAPGDVLARLDAVDYQLAVRRAEADLAAAQKQAEITELAKRRAESLNAKNVASRSELEQATLAYDQAVSARQSAVSALEQARNQVAYAELKSDQNGIVTAVSADIGQVVSAGTPVLSVAVDGEKEVQIAVPEMDVAQFKPGKTVKARFWSATDLTLDGKVREVAGSADPQSRTFAVRVSLPEDGRVLLGMTATIEAVEDNAVPTWSIPLAALAKNGDQPVVWVVDREKGTVGSRAVKVADFSDNGVRIAEGLAEGDLVVSAGTQFMKEEMKVKLPETVASRFGNVSSTSTASVTP</sequence>
<evidence type="ECO:0000313" key="9">
    <source>
        <dbReference type="EMBL" id="SMF08190.1"/>
    </source>
</evidence>
<dbReference type="Proteomes" id="UP000192903">
    <property type="component" value="Unassembled WGS sequence"/>
</dbReference>
<feature type="chain" id="PRO_5013140913" evidence="5">
    <location>
        <begin position="31"/>
        <end position="385"/>
    </location>
</feature>
<keyword evidence="3" id="KW-0813">Transport</keyword>
<dbReference type="Gene3D" id="2.40.50.100">
    <property type="match status" value="1"/>
</dbReference>
<evidence type="ECO:0000256" key="2">
    <source>
        <dbReference type="ARBA" id="ARBA00009477"/>
    </source>
</evidence>
<dbReference type="Pfam" id="PF25954">
    <property type="entry name" value="Beta-barrel_RND_2"/>
    <property type="match status" value="1"/>
</dbReference>
<keyword evidence="4" id="KW-0175">Coiled coil</keyword>
<dbReference type="Pfam" id="PF25917">
    <property type="entry name" value="BSH_RND"/>
    <property type="match status" value="1"/>
</dbReference>
<dbReference type="PANTHER" id="PTHR30469">
    <property type="entry name" value="MULTIDRUG RESISTANCE PROTEIN MDTA"/>
    <property type="match status" value="1"/>
</dbReference>
<feature type="domain" description="Multidrug resistance protein MdtA-like C-terminal permuted SH3" evidence="8">
    <location>
        <begin position="297"/>
        <end position="354"/>
    </location>
</feature>
<feature type="domain" description="Multidrug resistance protein MdtA-like barrel-sandwich hybrid" evidence="6">
    <location>
        <begin position="72"/>
        <end position="206"/>
    </location>
</feature>
<evidence type="ECO:0000259" key="6">
    <source>
        <dbReference type="Pfam" id="PF25917"/>
    </source>
</evidence>
<comment type="similarity">
    <text evidence="2">Belongs to the membrane fusion protein (MFP) (TC 8.A.1) family.</text>
</comment>
<dbReference type="STRING" id="464029.SAMN02982989_4982"/>
<protein>
    <submittedName>
        <fullName evidence="9">RND family efflux transporter, MFP subunit</fullName>
    </submittedName>
</protein>
<keyword evidence="10" id="KW-1185">Reference proteome</keyword>
<dbReference type="AlphaFoldDB" id="A0A1X7D3L7"/>
<evidence type="ECO:0000256" key="4">
    <source>
        <dbReference type="SAM" id="Coils"/>
    </source>
</evidence>
<name>A0A1X7D3L7_9HYPH</name>
<evidence type="ECO:0000256" key="3">
    <source>
        <dbReference type="ARBA" id="ARBA00022448"/>
    </source>
</evidence>
<dbReference type="InterPro" id="IPR058625">
    <property type="entry name" value="MdtA-like_BSH"/>
</dbReference>
<evidence type="ECO:0000313" key="10">
    <source>
        <dbReference type="Proteomes" id="UP000192903"/>
    </source>
</evidence>
<dbReference type="EMBL" id="FXAF01000002">
    <property type="protein sequence ID" value="SMF08190.1"/>
    <property type="molecule type" value="Genomic_DNA"/>
</dbReference>
<keyword evidence="5" id="KW-0732">Signal</keyword>
<dbReference type="PANTHER" id="PTHR30469:SF15">
    <property type="entry name" value="HLYD FAMILY OF SECRETION PROTEINS"/>
    <property type="match status" value="1"/>
</dbReference>
<evidence type="ECO:0000259" key="8">
    <source>
        <dbReference type="Pfam" id="PF25967"/>
    </source>
</evidence>
<dbReference type="InterPro" id="IPR058792">
    <property type="entry name" value="Beta-barrel_RND_2"/>
</dbReference>
<dbReference type="Gene3D" id="2.40.420.20">
    <property type="match status" value="1"/>
</dbReference>
<comment type="subcellular location">
    <subcellularLocation>
        <location evidence="1">Cell envelope</location>
    </subcellularLocation>
</comment>
<accession>A0A1X7D3L7</accession>
<evidence type="ECO:0000256" key="1">
    <source>
        <dbReference type="ARBA" id="ARBA00004196"/>
    </source>
</evidence>
<dbReference type="RefSeq" id="WP_085420374.1">
    <property type="nucleotide sequence ID" value="NZ_FXAF01000002.1"/>
</dbReference>
<dbReference type="SUPFAM" id="SSF111369">
    <property type="entry name" value="HlyD-like secretion proteins"/>
    <property type="match status" value="1"/>
</dbReference>
<feature type="coiled-coil region" evidence="4">
    <location>
        <begin position="102"/>
        <end position="136"/>
    </location>
</feature>
<dbReference type="GO" id="GO:1990281">
    <property type="term" value="C:efflux pump complex"/>
    <property type="evidence" value="ECO:0007669"/>
    <property type="project" value="TreeGrafter"/>
</dbReference>
<dbReference type="OrthoDB" id="9813967at2"/>
<dbReference type="GO" id="GO:0015562">
    <property type="term" value="F:efflux transmembrane transporter activity"/>
    <property type="evidence" value="ECO:0007669"/>
    <property type="project" value="TreeGrafter"/>
</dbReference>
<dbReference type="Gene3D" id="1.10.287.470">
    <property type="entry name" value="Helix hairpin bin"/>
    <property type="match status" value="1"/>
</dbReference>
<reference evidence="10" key="1">
    <citation type="submission" date="2017-04" db="EMBL/GenBank/DDBJ databases">
        <authorList>
            <person name="Varghese N."/>
            <person name="Submissions S."/>
        </authorList>
    </citation>
    <scope>NUCLEOTIDE SEQUENCE [LARGE SCALE GENOMIC DNA]</scope>
    <source>
        <strain evidence="10">B4P</strain>
    </source>
</reference>
<evidence type="ECO:0000256" key="5">
    <source>
        <dbReference type="SAM" id="SignalP"/>
    </source>
</evidence>
<feature type="domain" description="CusB-like beta-barrel" evidence="7">
    <location>
        <begin position="216"/>
        <end position="286"/>
    </location>
</feature>
<dbReference type="NCBIfam" id="TIGR01730">
    <property type="entry name" value="RND_mfp"/>
    <property type="match status" value="1"/>
</dbReference>
<dbReference type="InterPro" id="IPR058627">
    <property type="entry name" value="MdtA-like_C"/>
</dbReference>
<organism evidence="9 10">
    <name type="scientific">Xaviernesmea oryzae</name>
    <dbReference type="NCBI Taxonomy" id="464029"/>
    <lineage>
        <taxon>Bacteria</taxon>
        <taxon>Pseudomonadati</taxon>
        <taxon>Pseudomonadota</taxon>
        <taxon>Alphaproteobacteria</taxon>
        <taxon>Hyphomicrobiales</taxon>
        <taxon>Rhizobiaceae</taxon>
        <taxon>Rhizobium/Agrobacterium group</taxon>
        <taxon>Xaviernesmea</taxon>
    </lineage>
</organism>
<dbReference type="PROSITE" id="PS51257">
    <property type="entry name" value="PROKAR_LIPOPROTEIN"/>
    <property type="match status" value="1"/>
</dbReference>
<proteinExistence type="inferred from homology"/>
<dbReference type="InterPro" id="IPR006143">
    <property type="entry name" value="RND_pump_MFP"/>
</dbReference>
<gene>
    <name evidence="9" type="ORF">SAMN02982989_4982</name>
</gene>
<dbReference type="Gene3D" id="2.40.30.170">
    <property type="match status" value="1"/>
</dbReference>
<evidence type="ECO:0000259" key="7">
    <source>
        <dbReference type="Pfam" id="PF25954"/>
    </source>
</evidence>
<feature type="signal peptide" evidence="5">
    <location>
        <begin position="1"/>
        <end position="30"/>
    </location>
</feature>